<feature type="non-terminal residue" evidence="2">
    <location>
        <position position="91"/>
    </location>
</feature>
<dbReference type="InterPro" id="IPR036691">
    <property type="entry name" value="Endo/exonu/phosph_ase_sf"/>
</dbReference>
<keyword evidence="3" id="KW-1185">Reference proteome</keyword>
<evidence type="ECO:0000259" key="1">
    <source>
        <dbReference type="Pfam" id="PF14529"/>
    </source>
</evidence>
<proteinExistence type="predicted"/>
<dbReference type="Proteomes" id="UP000800200">
    <property type="component" value="Unassembled WGS sequence"/>
</dbReference>
<feature type="non-terminal residue" evidence="2">
    <location>
        <position position="1"/>
    </location>
</feature>
<feature type="domain" description="Endonuclease/exonuclease/phosphatase" evidence="1">
    <location>
        <begin position="5"/>
        <end position="91"/>
    </location>
</feature>
<organism evidence="2 3">
    <name type="scientific">Zopfia rhizophila CBS 207.26</name>
    <dbReference type="NCBI Taxonomy" id="1314779"/>
    <lineage>
        <taxon>Eukaryota</taxon>
        <taxon>Fungi</taxon>
        <taxon>Dikarya</taxon>
        <taxon>Ascomycota</taxon>
        <taxon>Pezizomycotina</taxon>
        <taxon>Dothideomycetes</taxon>
        <taxon>Dothideomycetes incertae sedis</taxon>
        <taxon>Zopfiaceae</taxon>
        <taxon>Zopfia</taxon>
    </lineage>
</organism>
<dbReference type="Pfam" id="PF14529">
    <property type="entry name" value="Exo_endo_phos_2"/>
    <property type="match status" value="1"/>
</dbReference>
<evidence type="ECO:0000313" key="2">
    <source>
        <dbReference type="EMBL" id="KAF2194271.1"/>
    </source>
</evidence>
<dbReference type="SUPFAM" id="SSF56219">
    <property type="entry name" value="DNase I-like"/>
    <property type="match status" value="1"/>
</dbReference>
<dbReference type="GO" id="GO:0003824">
    <property type="term" value="F:catalytic activity"/>
    <property type="evidence" value="ECO:0007669"/>
    <property type="project" value="InterPro"/>
</dbReference>
<reference evidence="2" key="1">
    <citation type="journal article" date="2020" name="Stud. Mycol.">
        <title>101 Dothideomycetes genomes: a test case for predicting lifestyles and emergence of pathogens.</title>
        <authorList>
            <person name="Haridas S."/>
            <person name="Albert R."/>
            <person name="Binder M."/>
            <person name="Bloem J."/>
            <person name="Labutti K."/>
            <person name="Salamov A."/>
            <person name="Andreopoulos B."/>
            <person name="Baker S."/>
            <person name="Barry K."/>
            <person name="Bills G."/>
            <person name="Bluhm B."/>
            <person name="Cannon C."/>
            <person name="Castanera R."/>
            <person name="Culley D."/>
            <person name="Daum C."/>
            <person name="Ezra D."/>
            <person name="Gonzalez J."/>
            <person name="Henrissat B."/>
            <person name="Kuo A."/>
            <person name="Liang C."/>
            <person name="Lipzen A."/>
            <person name="Lutzoni F."/>
            <person name="Magnuson J."/>
            <person name="Mondo S."/>
            <person name="Nolan M."/>
            <person name="Ohm R."/>
            <person name="Pangilinan J."/>
            <person name="Park H.-J."/>
            <person name="Ramirez L."/>
            <person name="Alfaro M."/>
            <person name="Sun H."/>
            <person name="Tritt A."/>
            <person name="Yoshinaga Y."/>
            <person name="Zwiers L.-H."/>
            <person name="Turgeon B."/>
            <person name="Goodwin S."/>
            <person name="Spatafora J."/>
            <person name="Crous P."/>
            <person name="Grigoriev I."/>
        </authorList>
    </citation>
    <scope>NUCLEOTIDE SEQUENCE</scope>
    <source>
        <strain evidence="2">CBS 207.26</strain>
    </source>
</reference>
<dbReference type="Gene3D" id="3.60.10.10">
    <property type="entry name" value="Endonuclease/exonuclease/phosphatase"/>
    <property type="match status" value="1"/>
</dbReference>
<protein>
    <recommendedName>
        <fullName evidence="1">Endonuclease/exonuclease/phosphatase domain-containing protein</fullName>
    </recommendedName>
</protein>
<evidence type="ECO:0000313" key="3">
    <source>
        <dbReference type="Proteomes" id="UP000800200"/>
    </source>
</evidence>
<dbReference type="InterPro" id="IPR005135">
    <property type="entry name" value="Endo/exonuclease/phosphatase"/>
</dbReference>
<dbReference type="AlphaFoldDB" id="A0A6A6ESH9"/>
<accession>A0A6A6ESH9</accession>
<dbReference type="EMBL" id="ML994612">
    <property type="protein sequence ID" value="KAF2194271.1"/>
    <property type="molecule type" value="Genomic_DNA"/>
</dbReference>
<sequence length="91" mass="9937">DILLRCTPPYRTVVGGDCNTRQPEWEPWSTASLRGENLATWAAVNQLAYIGEIRVPTHESGHVLDLTFSNLPFASASINDLLHPGADHAAI</sequence>
<name>A0A6A6ESH9_9PEZI</name>
<dbReference type="OrthoDB" id="3789565at2759"/>
<gene>
    <name evidence="2" type="ORF">K469DRAFT_438133</name>
</gene>